<evidence type="ECO:0000313" key="2">
    <source>
        <dbReference type="Proteomes" id="UP000032142"/>
    </source>
</evidence>
<organism evidence="1 2">
    <name type="scientific">Gossypium arboreum</name>
    <name type="common">Tree cotton</name>
    <name type="synonym">Gossypium nanking</name>
    <dbReference type="NCBI Taxonomy" id="29729"/>
    <lineage>
        <taxon>Eukaryota</taxon>
        <taxon>Viridiplantae</taxon>
        <taxon>Streptophyta</taxon>
        <taxon>Embryophyta</taxon>
        <taxon>Tracheophyta</taxon>
        <taxon>Spermatophyta</taxon>
        <taxon>Magnoliopsida</taxon>
        <taxon>eudicotyledons</taxon>
        <taxon>Gunneridae</taxon>
        <taxon>Pentapetalae</taxon>
        <taxon>rosids</taxon>
        <taxon>malvids</taxon>
        <taxon>Malvales</taxon>
        <taxon>Malvaceae</taxon>
        <taxon>Malvoideae</taxon>
        <taxon>Gossypium</taxon>
    </lineage>
</organism>
<evidence type="ECO:0000313" key="1">
    <source>
        <dbReference type="EMBL" id="KHG21672.1"/>
    </source>
</evidence>
<keyword evidence="2" id="KW-1185">Reference proteome</keyword>
<gene>
    <name evidence="1" type="ORF">F383_27872</name>
</gene>
<name>A0A0B0P9T3_GOSAR</name>
<dbReference type="AlphaFoldDB" id="A0A0B0P9T3"/>
<dbReference type="EMBL" id="KN419231">
    <property type="protein sequence ID" value="KHG21672.1"/>
    <property type="molecule type" value="Genomic_DNA"/>
</dbReference>
<dbReference type="Proteomes" id="UP000032142">
    <property type="component" value="Unassembled WGS sequence"/>
</dbReference>
<accession>A0A0B0P9T3</accession>
<proteinExistence type="predicted"/>
<protein>
    <submittedName>
        <fullName evidence="1">Uncharacterized protein</fullName>
    </submittedName>
</protein>
<reference evidence="2" key="1">
    <citation type="submission" date="2014-09" db="EMBL/GenBank/DDBJ databases">
        <authorList>
            <person name="Mudge J."/>
            <person name="Ramaraj T."/>
            <person name="Lindquist I.E."/>
            <person name="Bharti A.K."/>
            <person name="Sundararajan A."/>
            <person name="Cameron C.T."/>
            <person name="Woodward J.E."/>
            <person name="May G.D."/>
            <person name="Brubaker C."/>
            <person name="Broadhvest J."/>
            <person name="Wilkins T.A."/>
        </authorList>
    </citation>
    <scope>NUCLEOTIDE SEQUENCE</scope>
    <source>
        <strain evidence="2">cv. AKA8401</strain>
    </source>
</reference>
<sequence>MSLSWQEPFYFIYHINLVEFLKISMDIPFTVNSYK</sequence>